<comment type="caution">
    <text evidence="2">The sequence shown here is derived from an EMBL/GenBank/DDBJ whole genome shotgun (WGS) entry which is preliminary data.</text>
</comment>
<feature type="region of interest" description="Disordered" evidence="1">
    <location>
        <begin position="440"/>
        <end position="462"/>
    </location>
</feature>
<accession>A0ABR3VJQ3</accession>
<protein>
    <submittedName>
        <fullName evidence="2">Uncharacterized protein</fullName>
    </submittedName>
</protein>
<evidence type="ECO:0000256" key="1">
    <source>
        <dbReference type="SAM" id="MobiDB-lite"/>
    </source>
</evidence>
<dbReference type="EMBL" id="JAZGSY010000053">
    <property type="protein sequence ID" value="KAL1842115.1"/>
    <property type="molecule type" value="Genomic_DNA"/>
</dbReference>
<sequence>MALDLGTVLAVAELVQKALEIYRRIDDLPDQMAQIGRRMKQLNNVLVVFHEFIQSQEQNAKRTTAGSGKQSLLSGQLNDLREVFDDIKFTAKKVHDLFDRYENGILSRSLDLEFRKPLFARVWFAVFDNPADRAEALIREIDGYCTNLNVYLNLLNLKKAYKPRSKRPKTAVVRKPSPAKGSGSRPAAVPAPAAAAALSAGPSLNVTPASPPVRRDYKILFVDPYNIGRSVVAQALVSLLGRLTKRARGDWRLDAVQSSGFFVRRYGGCVKTIENLTYSHPTFRKPLFPGGERPKAAAMAAVFDNKWMNYSFKKEIRDEMTARTSRGLSRDIFSYYDFITVFTLREHDNMVRLKAALRKEEQSSGLGSRPVSDSGTVWHGGKGRVIQLGMYLARKKGELREIWGPRDTTDPVKEREQWNQKVSEIKVALKEFLRQEMEWTPPTGVDIEGPKPGNPSLQGSKT</sequence>
<evidence type="ECO:0000313" key="3">
    <source>
        <dbReference type="Proteomes" id="UP001583172"/>
    </source>
</evidence>
<keyword evidence="3" id="KW-1185">Reference proteome</keyword>
<dbReference type="Proteomes" id="UP001583172">
    <property type="component" value="Unassembled WGS sequence"/>
</dbReference>
<organism evidence="2 3">
    <name type="scientific">Humicola insolens</name>
    <name type="common">Soft-rot fungus</name>
    <dbReference type="NCBI Taxonomy" id="85995"/>
    <lineage>
        <taxon>Eukaryota</taxon>
        <taxon>Fungi</taxon>
        <taxon>Dikarya</taxon>
        <taxon>Ascomycota</taxon>
        <taxon>Pezizomycotina</taxon>
        <taxon>Sordariomycetes</taxon>
        <taxon>Sordariomycetidae</taxon>
        <taxon>Sordariales</taxon>
        <taxon>Chaetomiaceae</taxon>
        <taxon>Mycothermus</taxon>
    </lineage>
</organism>
<proteinExistence type="predicted"/>
<dbReference type="Gene3D" id="3.40.50.2300">
    <property type="match status" value="1"/>
</dbReference>
<name>A0ABR3VJQ3_HUMIN</name>
<feature type="region of interest" description="Disordered" evidence="1">
    <location>
        <begin position="166"/>
        <end position="188"/>
    </location>
</feature>
<evidence type="ECO:0000313" key="2">
    <source>
        <dbReference type="EMBL" id="KAL1842115.1"/>
    </source>
</evidence>
<gene>
    <name evidence="2" type="ORF">VTJ49DRAFT_5994</name>
</gene>
<reference evidence="2 3" key="1">
    <citation type="journal article" date="2024" name="Commun. Biol.">
        <title>Comparative genomic analysis of thermophilic fungi reveals convergent evolutionary adaptations and gene losses.</title>
        <authorList>
            <person name="Steindorff A.S."/>
            <person name="Aguilar-Pontes M.V."/>
            <person name="Robinson A.J."/>
            <person name="Andreopoulos B."/>
            <person name="LaButti K."/>
            <person name="Kuo A."/>
            <person name="Mondo S."/>
            <person name="Riley R."/>
            <person name="Otillar R."/>
            <person name="Haridas S."/>
            <person name="Lipzen A."/>
            <person name="Grimwood J."/>
            <person name="Schmutz J."/>
            <person name="Clum A."/>
            <person name="Reid I.D."/>
            <person name="Moisan M.C."/>
            <person name="Butler G."/>
            <person name="Nguyen T.T.M."/>
            <person name="Dewar K."/>
            <person name="Conant G."/>
            <person name="Drula E."/>
            <person name="Henrissat B."/>
            <person name="Hansel C."/>
            <person name="Singer S."/>
            <person name="Hutchinson M.I."/>
            <person name="de Vries R.P."/>
            <person name="Natvig D.O."/>
            <person name="Powell A.J."/>
            <person name="Tsang A."/>
            <person name="Grigoriev I.V."/>
        </authorList>
    </citation>
    <scope>NUCLEOTIDE SEQUENCE [LARGE SCALE GENOMIC DNA]</scope>
    <source>
        <strain evidence="2 3">CBS 620.91</strain>
    </source>
</reference>